<protein>
    <submittedName>
        <fullName evidence="1">Uncharacterized protein</fullName>
    </submittedName>
</protein>
<evidence type="ECO:0000313" key="2">
    <source>
        <dbReference type="Proteomes" id="UP000216478"/>
    </source>
</evidence>
<proteinExistence type="predicted"/>
<keyword evidence="2" id="KW-1185">Reference proteome</keyword>
<reference evidence="1 2" key="1">
    <citation type="submission" date="2017-07" db="EMBL/GenBank/DDBJ databases">
        <title>Phylogenetic study on the rhizospheric bacterium Ochrobactrum sp. A44.</title>
        <authorList>
            <person name="Krzyzanowska D.M."/>
            <person name="Ossowicki A."/>
            <person name="Rajewska M."/>
            <person name="Maciag T."/>
            <person name="Kaczynski Z."/>
            <person name="Czerwicka M."/>
            <person name="Jafra S."/>
        </authorList>
    </citation>
    <scope>NUCLEOTIDE SEQUENCE [LARGE SCALE GENOMIC DNA]</scope>
    <source>
        <strain evidence="1 2">OgA9a</strain>
    </source>
</reference>
<sequence length="41" mass="4435">MIEAALSFYFSHFPHAKPLRTFAGNAFGGSHGTALSNVRLL</sequence>
<comment type="caution">
    <text evidence="1">The sequence shown here is derived from an EMBL/GenBank/DDBJ whole genome shotgun (WGS) entry which is preliminary data.</text>
</comment>
<name>A0A256F221_9HYPH</name>
<dbReference type="EMBL" id="NNRL01000164">
    <property type="protein sequence ID" value="OYR08909.1"/>
    <property type="molecule type" value="Genomic_DNA"/>
</dbReference>
<accession>A0A256F221</accession>
<evidence type="ECO:0000313" key="1">
    <source>
        <dbReference type="EMBL" id="OYR08909.1"/>
    </source>
</evidence>
<organism evidence="1 2">
    <name type="scientific">Brucella grignonensis</name>
    <dbReference type="NCBI Taxonomy" id="94627"/>
    <lineage>
        <taxon>Bacteria</taxon>
        <taxon>Pseudomonadati</taxon>
        <taxon>Pseudomonadota</taxon>
        <taxon>Alphaproteobacteria</taxon>
        <taxon>Hyphomicrobiales</taxon>
        <taxon>Brucellaceae</taxon>
        <taxon>Brucella/Ochrobactrum group</taxon>
        <taxon>Brucella</taxon>
    </lineage>
</organism>
<gene>
    <name evidence="1" type="ORF">CEV33_2629</name>
</gene>
<dbReference type="Proteomes" id="UP000216478">
    <property type="component" value="Unassembled WGS sequence"/>
</dbReference>
<dbReference type="AlphaFoldDB" id="A0A256F221"/>